<reference evidence="2 3" key="1">
    <citation type="submission" date="2018-06" db="EMBL/GenBank/DDBJ databases">
        <authorList>
            <person name="Liu Z.-W."/>
        </authorList>
    </citation>
    <scope>NUCLEOTIDE SEQUENCE [LARGE SCALE GENOMIC DNA]</scope>
    <source>
        <strain evidence="2 3">2b14</strain>
    </source>
</reference>
<organism evidence="2 3">
    <name type="scientific">Pontibacter arcticus</name>
    <dbReference type="NCBI Taxonomy" id="2080288"/>
    <lineage>
        <taxon>Bacteria</taxon>
        <taxon>Pseudomonadati</taxon>
        <taxon>Bacteroidota</taxon>
        <taxon>Cytophagia</taxon>
        <taxon>Cytophagales</taxon>
        <taxon>Hymenobacteraceae</taxon>
        <taxon>Pontibacter</taxon>
    </lineage>
</organism>
<dbReference type="OrthoDB" id="1466765at2"/>
<dbReference type="NCBIfam" id="TIGR04183">
    <property type="entry name" value="Por_Secre_tail"/>
    <property type="match status" value="1"/>
</dbReference>
<protein>
    <recommendedName>
        <fullName evidence="4">Por secretion system C-terminal sorting domain-containing protein</fullName>
    </recommendedName>
</protein>
<dbReference type="Gene3D" id="2.60.40.10">
    <property type="entry name" value="Immunoglobulins"/>
    <property type="match status" value="1"/>
</dbReference>
<reference evidence="2 3" key="2">
    <citation type="submission" date="2018-07" db="EMBL/GenBank/DDBJ databases">
        <title>Pontibacter sp. 2b14 genomic sequence and assembly.</title>
        <authorList>
            <person name="Du Z.-J."/>
        </authorList>
    </citation>
    <scope>NUCLEOTIDE SEQUENCE [LARGE SCALE GENOMIC DNA]</scope>
    <source>
        <strain evidence="2 3">2b14</strain>
    </source>
</reference>
<gene>
    <name evidence="2" type="ORF">DP923_09325</name>
</gene>
<sequence>MKKLYFLLLLTLVSLTSAFAQQTQLYAENFSSNNKEVVATPSGSWSRSSGSWRTQESKSVQTRAFDLTGISTEGYTDVSVSWAGYRSSQLRWLFIYYWEKNDYELELFYSINGGTAKKVTGWADNTNYNSWEVVNGGNRILLPKETSNVKNLKLTWRLKVGEEQYFAIDNITVTAKKPVMSPTLPGVELSGFEWSSRPAKENPFAVSGPQSATPYRLDGIAMRFSRTSDAGVNVTEALIGNDRFQSPKTSFSLVQTGATAVRGTTVRIDFEEPVSDLTFTLFDVDQGVRQFQDKIVVTGVAPDGKIVTATKENVKAASTQTKYTALSGEIISSSVYDIPSDSELGNTMVSFTEPVDQVNIAYYNGDAARGQQGIGMYNFYGRSNPAPLPVELISFKGKVQDIGTVLNWATAMEKNNDVFIVERSQDGENFAAHGQVKGSGNSSAKLSYSYTDATATPGIYYYRLQQVDLDGTVSFSKVISVELVGNPTSKNEKMAVVYPTIVNQDVNVNLHVARAQLLILDASGKTMATIESSSAANQTVSVSHLPGGAYFLVVNDGQRKETHRFLKQ</sequence>
<evidence type="ECO:0000313" key="3">
    <source>
        <dbReference type="Proteomes" id="UP000251692"/>
    </source>
</evidence>
<accession>A0A364RGG2</accession>
<dbReference type="InterPro" id="IPR026444">
    <property type="entry name" value="Secre_tail"/>
</dbReference>
<keyword evidence="3" id="KW-1185">Reference proteome</keyword>
<proteinExistence type="predicted"/>
<dbReference type="RefSeq" id="WP_112305540.1">
    <property type="nucleotide sequence ID" value="NZ_QMDV01000002.1"/>
</dbReference>
<dbReference type="EMBL" id="QMDV01000002">
    <property type="protein sequence ID" value="RAU83391.1"/>
    <property type="molecule type" value="Genomic_DNA"/>
</dbReference>
<feature type="chain" id="PRO_5016760975" description="Por secretion system C-terminal sorting domain-containing protein" evidence="1">
    <location>
        <begin position="21"/>
        <end position="568"/>
    </location>
</feature>
<dbReference type="Proteomes" id="UP000251692">
    <property type="component" value="Unassembled WGS sequence"/>
</dbReference>
<evidence type="ECO:0008006" key="4">
    <source>
        <dbReference type="Google" id="ProtNLM"/>
    </source>
</evidence>
<name>A0A364RGG2_9BACT</name>
<keyword evidence="1" id="KW-0732">Signal</keyword>
<evidence type="ECO:0000313" key="2">
    <source>
        <dbReference type="EMBL" id="RAU83391.1"/>
    </source>
</evidence>
<dbReference type="AlphaFoldDB" id="A0A364RGG2"/>
<evidence type="ECO:0000256" key="1">
    <source>
        <dbReference type="SAM" id="SignalP"/>
    </source>
</evidence>
<feature type="signal peptide" evidence="1">
    <location>
        <begin position="1"/>
        <end position="20"/>
    </location>
</feature>
<comment type="caution">
    <text evidence="2">The sequence shown here is derived from an EMBL/GenBank/DDBJ whole genome shotgun (WGS) entry which is preliminary data.</text>
</comment>
<dbReference type="InterPro" id="IPR013783">
    <property type="entry name" value="Ig-like_fold"/>
</dbReference>